<dbReference type="GO" id="GO:0006508">
    <property type="term" value="P:proteolysis"/>
    <property type="evidence" value="ECO:0007669"/>
    <property type="project" value="UniProtKB-KW"/>
</dbReference>
<dbReference type="AlphaFoldDB" id="A0A9P4M6G0"/>
<dbReference type="Gene3D" id="2.140.10.30">
    <property type="entry name" value="Dipeptidylpeptidase IV, N-terminal domain"/>
    <property type="match status" value="1"/>
</dbReference>
<gene>
    <name evidence="20" type="ORF">NA57DRAFT_75189</name>
</gene>
<dbReference type="InterPro" id="IPR001375">
    <property type="entry name" value="Peptidase_S9_cat"/>
</dbReference>
<comment type="subcellular location">
    <subcellularLocation>
        <location evidence="3">Vacuole membrane</location>
        <topology evidence="3">Single-pass type II membrane protein</topology>
    </subcellularLocation>
</comment>
<evidence type="ECO:0000256" key="15">
    <source>
        <dbReference type="ARBA" id="ARBA00023180"/>
    </source>
</evidence>
<evidence type="ECO:0000256" key="14">
    <source>
        <dbReference type="ARBA" id="ARBA00023136"/>
    </source>
</evidence>
<dbReference type="PANTHER" id="PTHR11731:SF200">
    <property type="entry name" value="DIPEPTIDYL PEPTIDASE 10, ISOFORM B"/>
    <property type="match status" value="1"/>
</dbReference>
<evidence type="ECO:0000256" key="13">
    <source>
        <dbReference type="ARBA" id="ARBA00022989"/>
    </source>
</evidence>
<evidence type="ECO:0000256" key="2">
    <source>
        <dbReference type="ARBA" id="ARBA00002218"/>
    </source>
</evidence>
<evidence type="ECO:0000259" key="18">
    <source>
        <dbReference type="Pfam" id="PF00326"/>
    </source>
</evidence>
<feature type="domain" description="Dipeptidylpeptidase IV N-terminal" evidence="19">
    <location>
        <begin position="222"/>
        <end position="599"/>
    </location>
</feature>
<evidence type="ECO:0000256" key="6">
    <source>
        <dbReference type="ARBA" id="ARBA00022438"/>
    </source>
</evidence>
<dbReference type="Pfam" id="PF00930">
    <property type="entry name" value="DPPIV_N"/>
    <property type="match status" value="1"/>
</dbReference>
<dbReference type="OrthoDB" id="16520at2759"/>
<dbReference type="InterPro" id="IPR029058">
    <property type="entry name" value="AB_hydrolase_fold"/>
</dbReference>
<evidence type="ECO:0000256" key="11">
    <source>
        <dbReference type="ARBA" id="ARBA00022825"/>
    </source>
</evidence>
<dbReference type="GO" id="GO:0008239">
    <property type="term" value="F:dipeptidyl-peptidase activity"/>
    <property type="evidence" value="ECO:0007669"/>
    <property type="project" value="UniProtKB-EC"/>
</dbReference>
<keyword evidence="13 17" id="KW-1133">Transmembrane helix</keyword>
<dbReference type="GO" id="GO:0005774">
    <property type="term" value="C:vacuolar membrane"/>
    <property type="evidence" value="ECO:0007669"/>
    <property type="project" value="UniProtKB-SubCell"/>
</dbReference>
<keyword evidence="14 17" id="KW-0472">Membrane</keyword>
<feature type="domain" description="Peptidase S9 prolyl oligopeptidase catalytic" evidence="18">
    <location>
        <begin position="683"/>
        <end position="887"/>
    </location>
</feature>
<comment type="function">
    <text evidence="2">Type IV dipeptidyl-peptidase which removes N-terminal dipeptides sequentially from polypeptides having unsubstituted N-termini provided that the penultimate residue is proline.</text>
</comment>
<proteinExistence type="inferred from homology"/>
<keyword evidence="8" id="KW-0645">Protease</keyword>
<feature type="transmembrane region" description="Helical" evidence="17">
    <location>
        <begin position="93"/>
        <end position="113"/>
    </location>
</feature>
<protein>
    <recommendedName>
        <fullName evidence="5">dipeptidyl-peptidase IV</fullName>
        <ecNumber evidence="5">3.4.14.5</ecNumber>
    </recommendedName>
</protein>
<evidence type="ECO:0000313" key="21">
    <source>
        <dbReference type="Proteomes" id="UP000799772"/>
    </source>
</evidence>
<dbReference type="PROSITE" id="PS00708">
    <property type="entry name" value="PRO_ENDOPEP_SER"/>
    <property type="match status" value="1"/>
</dbReference>
<evidence type="ECO:0000256" key="12">
    <source>
        <dbReference type="ARBA" id="ARBA00022968"/>
    </source>
</evidence>
<dbReference type="Pfam" id="PF00326">
    <property type="entry name" value="Peptidase_S9"/>
    <property type="match status" value="1"/>
</dbReference>
<evidence type="ECO:0000313" key="20">
    <source>
        <dbReference type="EMBL" id="KAF2099686.1"/>
    </source>
</evidence>
<dbReference type="GO" id="GO:0005886">
    <property type="term" value="C:plasma membrane"/>
    <property type="evidence" value="ECO:0007669"/>
    <property type="project" value="TreeGrafter"/>
</dbReference>
<dbReference type="EMBL" id="ML978125">
    <property type="protein sequence ID" value="KAF2099686.1"/>
    <property type="molecule type" value="Genomic_DNA"/>
</dbReference>
<evidence type="ECO:0000259" key="19">
    <source>
        <dbReference type="Pfam" id="PF00930"/>
    </source>
</evidence>
<evidence type="ECO:0000256" key="5">
    <source>
        <dbReference type="ARBA" id="ARBA00012062"/>
    </source>
</evidence>
<dbReference type="EC" id="3.4.14.5" evidence="5"/>
<accession>A0A9P4M6G0</accession>
<dbReference type="GO" id="GO:0004177">
    <property type="term" value="F:aminopeptidase activity"/>
    <property type="evidence" value="ECO:0007669"/>
    <property type="project" value="UniProtKB-KW"/>
</dbReference>
<keyword evidence="7" id="KW-0926">Vacuole</keyword>
<dbReference type="GO" id="GO:0004252">
    <property type="term" value="F:serine-type endopeptidase activity"/>
    <property type="evidence" value="ECO:0007669"/>
    <property type="project" value="InterPro"/>
</dbReference>
<keyword evidence="15" id="KW-0325">Glycoprotein</keyword>
<keyword evidence="12" id="KW-0735">Signal-anchor</keyword>
<evidence type="ECO:0000256" key="7">
    <source>
        <dbReference type="ARBA" id="ARBA00022554"/>
    </source>
</evidence>
<dbReference type="FunFam" id="3.40.50.1820:FF:000003">
    <property type="entry name" value="Dipeptidyl peptidase 4"/>
    <property type="match status" value="1"/>
</dbReference>
<keyword evidence="21" id="KW-1185">Reference proteome</keyword>
<dbReference type="InterPro" id="IPR050278">
    <property type="entry name" value="Serine_Prot_S9B/DPPIV"/>
</dbReference>
<comment type="caution">
    <text evidence="20">The sequence shown here is derived from an EMBL/GenBank/DDBJ whole genome shotgun (WGS) entry which is preliminary data.</text>
</comment>
<dbReference type="PANTHER" id="PTHR11731">
    <property type="entry name" value="PROTEASE FAMILY S9B,C DIPEPTIDYL-PEPTIDASE IV-RELATED"/>
    <property type="match status" value="1"/>
</dbReference>
<feature type="region of interest" description="Disordered" evidence="16">
    <location>
        <begin position="1"/>
        <end position="31"/>
    </location>
</feature>
<evidence type="ECO:0000256" key="8">
    <source>
        <dbReference type="ARBA" id="ARBA00022670"/>
    </source>
</evidence>
<dbReference type="Gene3D" id="3.40.50.1820">
    <property type="entry name" value="alpha/beta hydrolase"/>
    <property type="match status" value="1"/>
</dbReference>
<keyword evidence="10" id="KW-0378">Hydrolase</keyword>
<organism evidence="20 21">
    <name type="scientific">Rhizodiscina lignyota</name>
    <dbReference type="NCBI Taxonomy" id="1504668"/>
    <lineage>
        <taxon>Eukaryota</taxon>
        <taxon>Fungi</taxon>
        <taxon>Dikarya</taxon>
        <taxon>Ascomycota</taxon>
        <taxon>Pezizomycotina</taxon>
        <taxon>Dothideomycetes</taxon>
        <taxon>Pleosporomycetidae</taxon>
        <taxon>Aulographales</taxon>
        <taxon>Rhizodiscinaceae</taxon>
        <taxon>Rhizodiscina</taxon>
    </lineage>
</organism>
<evidence type="ECO:0000256" key="17">
    <source>
        <dbReference type="SAM" id="Phobius"/>
    </source>
</evidence>
<evidence type="ECO:0000256" key="1">
    <source>
        <dbReference type="ARBA" id="ARBA00001257"/>
    </source>
</evidence>
<name>A0A9P4M6G0_9PEZI</name>
<keyword evidence="9 17" id="KW-0812">Transmembrane</keyword>
<dbReference type="InterPro" id="IPR002471">
    <property type="entry name" value="Pept_S9_AS"/>
</dbReference>
<sequence length="909" mass="102868">MAKKDISDVEETQPLTQTDHNARISLESARDSVTTASTTSLVLEHLNGNAMNGKYEPYSDSNGVPAAKDPESFDMEDGKYVGVRGVDKKYRRILIGMIVVALVGWGFALFGFVSSGTYKHSSSKPHDPAATGSRGSGKKITLESVLTGQWGARKHDISWIAGKNGEDGMMLEQGEAGKDYLVVEDVKHRGSKTSSEKAITLMKNAAFDVGSKRVFPSRVWPSPDMRFVLVMSDEEKHWRHSYFGLYWIFDVEHQKGQPLDPSVPDGKIQLASWAPDSSHVVFTRDNNMFVRKIGESKRAVTQITKDGGPELFYGIPDWVYEEEVFAGNSATWWSQDSKYIAFLRTNETLVPNYLLQYFASRPSGKKPKPGLENYPELERIKYPKAGAPNPTVNIQFYDMAKDETFDVKIKDDFVDGDRLITEVVWAGSTQKVLVRETNRESDLLKVVLMDVNQRTGKTIRTKDVNALDGGWFEVSEDTTFLPADPENGRPQDGYIDTVIHEGYDHLAYFTPLDNPDPVMLTSGKWEVVRAPSAVDLKSNMVYFVATKESSTQRHIYRVNLDGTDMVPLTDINSEGYYDVSFSTGAGYALLTYNGPNIPWQKVISTISADERYEESIEKNDGLRRMAAEHEMPILKFETINVDGFDLNVLERRPPHFDEKRKYPVLFYMYQGPGSQLVDKKFTVDFQAYVASMLGYIVVTVDGRGTGFLGRKTRVVVRGNFGHWESHDQIQAAKMWAAKEYVDENRMAIWGWSYGGFMALKTLEQDGGETFKYGMAVAPVTNWRFYDSIYTERYMRTPQNNPSGYDNATISDVGRLARNVRFLFMHGVADDNVHYQSTLSLMDKLDLAGIENYDMQVFPDSDHSIYFHNANRIVYDKLSNWLVNAFNGEWLKTADPTPIININKEREKKH</sequence>
<evidence type="ECO:0000256" key="4">
    <source>
        <dbReference type="ARBA" id="ARBA00006150"/>
    </source>
</evidence>
<evidence type="ECO:0000256" key="10">
    <source>
        <dbReference type="ARBA" id="ARBA00022801"/>
    </source>
</evidence>
<dbReference type="InterPro" id="IPR002469">
    <property type="entry name" value="Peptidase_S9B_N"/>
</dbReference>
<dbReference type="Proteomes" id="UP000799772">
    <property type="component" value="Unassembled WGS sequence"/>
</dbReference>
<dbReference type="SUPFAM" id="SSF53474">
    <property type="entry name" value="alpha/beta-Hydrolases"/>
    <property type="match status" value="1"/>
</dbReference>
<dbReference type="SUPFAM" id="SSF82171">
    <property type="entry name" value="DPP6 N-terminal domain-like"/>
    <property type="match status" value="1"/>
</dbReference>
<keyword evidence="6" id="KW-0031">Aminopeptidase</keyword>
<evidence type="ECO:0000256" key="9">
    <source>
        <dbReference type="ARBA" id="ARBA00022692"/>
    </source>
</evidence>
<evidence type="ECO:0000256" key="3">
    <source>
        <dbReference type="ARBA" id="ARBA00004576"/>
    </source>
</evidence>
<keyword evidence="11" id="KW-0720">Serine protease</keyword>
<reference evidence="20" key="1">
    <citation type="journal article" date="2020" name="Stud. Mycol.">
        <title>101 Dothideomycetes genomes: a test case for predicting lifestyles and emergence of pathogens.</title>
        <authorList>
            <person name="Haridas S."/>
            <person name="Albert R."/>
            <person name="Binder M."/>
            <person name="Bloem J."/>
            <person name="Labutti K."/>
            <person name="Salamov A."/>
            <person name="Andreopoulos B."/>
            <person name="Baker S."/>
            <person name="Barry K."/>
            <person name="Bills G."/>
            <person name="Bluhm B."/>
            <person name="Cannon C."/>
            <person name="Castanera R."/>
            <person name="Culley D."/>
            <person name="Daum C."/>
            <person name="Ezra D."/>
            <person name="Gonzalez J."/>
            <person name="Henrissat B."/>
            <person name="Kuo A."/>
            <person name="Liang C."/>
            <person name="Lipzen A."/>
            <person name="Lutzoni F."/>
            <person name="Magnuson J."/>
            <person name="Mondo S."/>
            <person name="Nolan M."/>
            <person name="Ohm R."/>
            <person name="Pangilinan J."/>
            <person name="Park H.-J."/>
            <person name="Ramirez L."/>
            <person name="Alfaro M."/>
            <person name="Sun H."/>
            <person name="Tritt A."/>
            <person name="Yoshinaga Y."/>
            <person name="Zwiers L.-H."/>
            <person name="Turgeon B."/>
            <person name="Goodwin S."/>
            <person name="Spatafora J."/>
            <person name="Crous P."/>
            <person name="Grigoriev I."/>
        </authorList>
    </citation>
    <scope>NUCLEOTIDE SEQUENCE</scope>
    <source>
        <strain evidence="20">CBS 133067</strain>
    </source>
</reference>
<comment type="catalytic activity">
    <reaction evidence="1">
        <text>Release of an N-terminal dipeptide, Xaa-Yaa-|-Zaa-, from a polypeptide, preferentially when Yaa is Pro, provided Zaa is neither Pro nor hydroxyproline.</text>
        <dbReference type="EC" id="3.4.14.5"/>
    </reaction>
</comment>
<comment type="similarity">
    <text evidence="4">Belongs to the peptidase S9B family.</text>
</comment>
<evidence type="ECO:0000256" key="16">
    <source>
        <dbReference type="SAM" id="MobiDB-lite"/>
    </source>
</evidence>